<protein>
    <recommendedName>
        <fullName evidence="4">Solute carrier family 40 protein</fullName>
    </recommendedName>
</protein>
<evidence type="ECO:0008006" key="4">
    <source>
        <dbReference type="Google" id="ProtNLM"/>
    </source>
</evidence>
<dbReference type="Gene3D" id="1.20.1250.20">
    <property type="entry name" value="MFS general substrate transporter like domains"/>
    <property type="match status" value="1"/>
</dbReference>
<keyword evidence="1" id="KW-0812">Transmembrane</keyword>
<dbReference type="SUPFAM" id="SSF103473">
    <property type="entry name" value="MFS general substrate transporter"/>
    <property type="match status" value="1"/>
</dbReference>
<dbReference type="InterPro" id="IPR036259">
    <property type="entry name" value="MFS_trans_sf"/>
</dbReference>
<keyword evidence="1" id="KW-0472">Membrane</keyword>
<accession>A0ABP0SB54</accession>
<dbReference type="Proteomes" id="UP001642484">
    <property type="component" value="Unassembled WGS sequence"/>
</dbReference>
<keyword evidence="3" id="KW-1185">Reference proteome</keyword>
<evidence type="ECO:0000313" key="2">
    <source>
        <dbReference type="EMBL" id="CAK9109617.1"/>
    </source>
</evidence>
<feature type="transmembrane region" description="Helical" evidence="1">
    <location>
        <begin position="375"/>
        <end position="396"/>
    </location>
</feature>
<feature type="transmembrane region" description="Helical" evidence="1">
    <location>
        <begin position="131"/>
        <end position="155"/>
    </location>
</feature>
<evidence type="ECO:0000313" key="3">
    <source>
        <dbReference type="Proteomes" id="UP001642484"/>
    </source>
</evidence>
<reference evidence="2 3" key="1">
    <citation type="submission" date="2024-02" db="EMBL/GenBank/DDBJ databases">
        <authorList>
            <person name="Chen Y."/>
            <person name="Shah S."/>
            <person name="Dougan E. K."/>
            <person name="Thang M."/>
            <person name="Chan C."/>
        </authorList>
    </citation>
    <scope>NUCLEOTIDE SEQUENCE [LARGE SCALE GENOMIC DNA]</scope>
</reference>
<name>A0ABP0SB54_9DINO</name>
<dbReference type="EMBL" id="CAXAMN010027250">
    <property type="protein sequence ID" value="CAK9109617.1"/>
    <property type="molecule type" value="Genomic_DNA"/>
</dbReference>
<gene>
    <name evidence="2" type="ORF">CCMP2556_LOCUS51003</name>
</gene>
<sequence>MAPKALKPALKPQSRSDRAAKIELWALVSSSVVWACGQWIVAPALPYFAMAKGAGPSSGDDRVNAKGPMECMRPGYLLMARVETVLQLLLARATLGFLSGAAAVEVAFVADLTSKSDRADWVMTHFEFEHLCYAIAVLVMLNFLIGTNELGFALLRMSQMTYDRADVRDSVGDEWRGSFSAIGTRYITVQISWLAPHVIGFFRPNVLCTVSSMATAAAMATGRFPTGPRAGVSRSHTVNVLMSTERSWWTPYLYATLFGCTATIVEVVSKTSLVGQLVAEKHQAAVYGMERGLLNLGFSMGPLVGGAIYEDSFGLPYTVSACCLCVSSLVYLTLPGRPGPGGALRSACSARRAPPRERAVPEGGRTGQRLTHMLMYSYLSIDTILSYIIYGIWTYLRGTSRTFDGGKYQRYSLQQYKRSITMKLRSNEHVKKSLYPQRGSHGNTFRSVIFRVSTRHAPRVFPQAVYC</sequence>
<organism evidence="2 3">
    <name type="scientific">Durusdinium trenchii</name>
    <dbReference type="NCBI Taxonomy" id="1381693"/>
    <lineage>
        <taxon>Eukaryota</taxon>
        <taxon>Sar</taxon>
        <taxon>Alveolata</taxon>
        <taxon>Dinophyceae</taxon>
        <taxon>Suessiales</taxon>
        <taxon>Symbiodiniaceae</taxon>
        <taxon>Durusdinium</taxon>
    </lineage>
</organism>
<evidence type="ECO:0000256" key="1">
    <source>
        <dbReference type="SAM" id="Phobius"/>
    </source>
</evidence>
<comment type="caution">
    <text evidence="2">The sequence shown here is derived from an EMBL/GenBank/DDBJ whole genome shotgun (WGS) entry which is preliminary data.</text>
</comment>
<feature type="transmembrane region" description="Helical" evidence="1">
    <location>
        <begin position="89"/>
        <end position="110"/>
    </location>
</feature>
<proteinExistence type="predicted"/>
<keyword evidence="1" id="KW-1133">Transmembrane helix</keyword>